<gene>
    <name evidence="2" type="ORF">AXXA_16047</name>
</gene>
<dbReference type="EMBL" id="AFRQ01000058">
    <property type="protein sequence ID" value="EGP45431.1"/>
    <property type="molecule type" value="Genomic_DNA"/>
</dbReference>
<dbReference type="HOGENOM" id="CLU_386188_0_0_4"/>
<dbReference type="Pfam" id="PF10712">
    <property type="entry name" value="NAD-GH"/>
    <property type="match status" value="1"/>
</dbReference>
<dbReference type="eggNOG" id="ENOG502Z9JM">
    <property type="taxonomic scope" value="Bacteria"/>
</dbReference>
<feature type="region of interest" description="Disordered" evidence="1">
    <location>
        <begin position="686"/>
        <end position="715"/>
    </location>
</feature>
<dbReference type="InterPro" id="IPR019651">
    <property type="entry name" value="Glutamate_DH_NAD-spec"/>
</dbReference>
<dbReference type="Proteomes" id="UP000004853">
    <property type="component" value="Unassembled WGS sequence"/>
</dbReference>
<accession>F7T2P7</accession>
<reference evidence="2 3" key="1">
    <citation type="submission" date="2011-06" db="EMBL/GenBank/DDBJ databases">
        <authorList>
            <person name="Bador J."/>
            <person name="Amoureux L."/>
            <person name="Neuwirth C."/>
        </authorList>
    </citation>
    <scope>NUCLEOTIDE SEQUENCE [LARGE SCALE GENOMIC DNA]</scope>
    <source>
        <strain evidence="2 3">AXX-A</strain>
    </source>
</reference>
<proteinExistence type="predicted"/>
<feature type="region of interest" description="Disordered" evidence="1">
    <location>
        <begin position="572"/>
        <end position="599"/>
    </location>
</feature>
<comment type="caution">
    <text evidence="2">The sequence shown here is derived from an EMBL/GenBank/DDBJ whole genome shotgun (WGS) entry which is preliminary data.</text>
</comment>
<evidence type="ECO:0000256" key="1">
    <source>
        <dbReference type="SAM" id="MobiDB-lite"/>
    </source>
</evidence>
<protein>
    <submittedName>
        <fullName evidence="2">Putative NAD-specific glutamate dehydrogenase</fullName>
    </submittedName>
</protein>
<name>F7T2P7_9BURK</name>
<dbReference type="AlphaFoldDB" id="F7T2P7"/>
<evidence type="ECO:0000313" key="3">
    <source>
        <dbReference type="Proteomes" id="UP000004853"/>
    </source>
</evidence>
<organism evidence="2 3">
    <name type="scientific">Achromobacter insuavis AXX-A</name>
    <dbReference type="NCBI Taxonomy" id="1003200"/>
    <lineage>
        <taxon>Bacteria</taxon>
        <taxon>Pseudomonadati</taxon>
        <taxon>Pseudomonadota</taxon>
        <taxon>Betaproteobacteria</taxon>
        <taxon>Burkholderiales</taxon>
        <taxon>Alcaligenaceae</taxon>
        <taxon>Achromobacter</taxon>
    </lineage>
</organism>
<evidence type="ECO:0000313" key="2">
    <source>
        <dbReference type="EMBL" id="EGP45431.1"/>
    </source>
</evidence>
<sequence>MIFLGVGLGILDHALDLVFRQTRVGLDGDLVFLAGALVLGRHVQDAVGVDVERDFDLRHATRRRRDPFEVELAQGLVARGNFTLALEHLDRHGRLVVVGGREGLREAGRDGRVLLDHLGHHAAQGFNTQGQGGDVQQQHVLAIARQHGTLDGGASGDGFVGVHVLARILAEEFLHLFLDLGHAGHAADQDHVVDVGNLHAGVLDGHAAGFDGAFDQFLDQRFQLGARDLQVQVLRTRGVGRDVRQVDLGLLRRRQFDLGLFSGFLQALQGQHVLGQINALFLLELGDDVVDDALVEVFAAQEGVAVGRQHFELLFAIDVGDFDDRDVERAAAQVIHGDLAVALFGLVQAEGQRGRGRLVDDALDFQAGDAAGVLGGLALAVVEVRRHRDDGLGHFLAQVVLGGLLHLAQHVGRHLGRRHLLAAHFHPGVAVVGLDDGIGHQVDVLLHRLFLELAADQALHRVQRVARVGHGLALGGRANQRLAVVHVGDDRRGGAGAFGVFDDLDLTAVHDSHAAVGRAQVDANNFAHGRVTLDKSVKLERNFLSPHNWGCPQGFSRRQAGIFRRRFLQAPDRRRELGQSGPTGDAAKPFSGPVKHKSGDAMQGKAAAQRLVGVHIRLEPAQPQAQQGFLVQQRRLLEEIAVIAILAPQEHAAQVRSRRLDHGGVESRGIDMTHAEHREDLGRVEPGIGHGAPSAQPWPADTTTRAGRSVRSAMA</sequence>